<evidence type="ECO:0000313" key="3">
    <source>
        <dbReference type="Proteomes" id="UP000596742"/>
    </source>
</evidence>
<evidence type="ECO:0000256" key="1">
    <source>
        <dbReference type="SAM" id="MobiDB-lite"/>
    </source>
</evidence>
<proteinExistence type="predicted"/>
<feature type="compositionally biased region" description="Pro residues" evidence="1">
    <location>
        <begin position="181"/>
        <end position="193"/>
    </location>
</feature>
<protein>
    <submittedName>
        <fullName evidence="2">Uncharacterized protein</fullName>
    </submittedName>
</protein>
<dbReference type="OrthoDB" id="6161613at2759"/>
<sequence length="221" mass="24663">MNARTCQTVEDPSTYSLVELNCLYEGKGRYMFEGPSSLRRVTIARFTEESNIIILRDLYELVVLTGKSGLCRVISSPKSTIVKIGSAYCPEMFSKILSTSSNDGYGSIRIMKMVTAPDVDISATSTADTSTSEMSTSYSTKWETKGTDYYRRCTLDRFNRGKHCRVNNAPPAFPFQNLILTPPPQRAQPPPPQRAQLQPPQAVQLPTPRRSGRRTTNPKPT</sequence>
<name>A0A8B6CR85_MYTGA</name>
<dbReference type="Proteomes" id="UP000596742">
    <property type="component" value="Unassembled WGS sequence"/>
</dbReference>
<dbReference type="EMBL" id="UYJE01002107">
    <property type="protein sequence ID" value="VDI07791.1"/>
    <property type="molecule type" value="Genomic_DNA"/>
</dbReference>
<dbReference type="AlphaFoldDB" id="A0A8B6CR85"/>
<organism evidence="2 3">
    <name type="scientific">Mytilus galloprovincialis</name>
    <name type="common">Mediterranean mussel</name>
    <dbReference type="NCBI Taxonomy" id="29158"/>
    <lineage>
        <taxon>Eukaryota</taxon>
        <taxon>Metazoa</taxon>
        <taxon>Spiralia</taxon>
        <taxon>Lophotrochozoa</taxon>
        <taxon>Mollusca</taxon>
        <taxon>Bivalvia</taxon>
        <taxon>Autobranchia</taxon>
        <taxon>Pteriomorphia</taxon>
        <taxon>Mytilida</taxon>
        <taxon>Mytiloidea</taxon>
        <taxon>Mytilidae</taxon>
        <taxon>Mytilinae</taxon>
        <taxon>Mytilus</taxon>
    </lineage>
</organism>
<feature type="compositionally biased region" description="Low complexity" evidence="1">
    <location>
        <begin position="194"/>
        <end position="208"/>
    </location>
</feature>
<accession>A0A8B6CR85</accession>
<gene>
    <name evidence="2" type="ORF">MGAL_10B067991</name>
</gene>
<comment type="caution">
    <text evidence="2">The sequence shown here is derived from an EMBL/GenBank/DDBJ whole genome shotgun (WGS) entry which is preliminary data.</text>
</comment>
<keyword evidence="3" id="KW-1185">Reference proteome</keyword>
<reference evidence="2" key="1">
    <citation type="submission" date="2018-11" db="EMBL/GenBank/DDBJ databases">
        <authorList>
            <person name="Alioto T."/>
            <person name="Alioto T."/>
        </authorList>
    </citation>
    <scope>NUCLEOTIDE SEQUENCE</scope>
</reference>
<feature type="region of interest" description="Disordered" evidence="1">
    <location>
        <begin position="175"/>
        <end position="221"/>
    </location>
</feature>
<evidence type="ECO:0000313" key="2">
    <source>
        <dbReference type="EMBL" id="VDI07791.1"/>
    </source>
</evidence>